<keyword evidence="1" id="KW-1133">Transmembrane helix</keyword>
<evidence type="ECO:0000313" key="2">
    <source>
        <dbReference type="EMBL" id="KKM15594.1"/>
    </source>
</evidence>
<proteinExistence type="predicted"/>
<comment type="caution">
    <text evidence="2">The sequence shown here is derived from an EMBL/GenBank/DDBJ whole genome shotgun (WGS) entry which is preliminary data.</text>
</comment>
<protein>
    <submittedName>
        <fullName evidence="2">Uncharacterized protein</fullName>
    </submittedName>
</protein>
<feature type="transmembrane region" description="Helical" evidence="1">
    <location>
        <begin position="7"/>
        <end position="25"/>
    </location>
</feature>
<dbReference type="EMBL" id="LAZR01014869">
    <property type="protein sequence ID" value="KKM15594.1"/>
    <property type="molecule type" value="Genomic_DNA"/>
</dbReference>
<evidence type="ECO:0000256" key="1">
    <source>
        <dbReference type="SAM" id="Phobius"/>
    </source>
</evidence>
<dbReference type="AlphaFoldDB" id="A0A0F9I7E3"/>
<keyword evidence="1" id="KW-0472">Membrane</keyword>
<sequence>MNESTDWKYRFIFLIAFLIGFYFGGIHEKCELWFYIGPDAQKVESSWIGIRT</sequence>
<reference evidence="2" key="1">
    <citation type="journal article" date="2015" name="Nature">
        <title>Complex archaea that bridge the gap between prokaryotes and eukaryotes.</title>
        <authorList>
            <person name="Spang A."/>
            <person name="Saw J.H."/>
            <person name="Jorgensen S.L."/>
            <person name="Zaremba-Niedzwiedzka K."/>
            <person name="Martijn J."/>
            <person name="Lind A.E."/>
            <person name="van Eijk R."/>
            <person name="Schleper C."/>
            <person name="Guy L."/>
            <person name="Ettema T.J."/>
        </authorList>
    </citation>
    <scope>NUCLEOTIDE SEQUENCE</scope>
</reference>
<accession>A0A0F9I7E3</accession>
<gene>
    <name evidence="2" type="ORF">LCGC14_1694450</name>
</gene>
<keyword evidence="1" id="KW-0812">Transmembrane</keyword>
<name>A0A0F9I7E3_9ZZZZ</name>
<organism evidence="2">
    <name type="scientific">marine sediment metagenome</name>
    <dbReference type="NCBI Taxonomy" id="412755"/>
    <lineage>
        <taxon>unclassified sequences</taxon>
        <taxon>metagenomes</taxon>
        <taxon>ecological metagenomes</taxon>
    </lineage>
</organism>